<proteinExistence type="predicted"/>
<organism evidence="1 2">
    <name type="scientific">Leptospira borgpetersenii serovar Hardjo-bovis str. Sponselee</name>
    <dbReference type="NCBI Taxonomy" id="1303729"/>
    <lineage>
        <taxon>Bacteria</taxon>
        <taxon>Pseudomonadati</taxon>
        <taxon>Spirochaetota</taxon>
        <taxon>Spirochaetia</taxon>
        <taxon>Leptospirales</taxon>
        <taxon>Leptospiraceae</taxon>
        <taxon>Leptospira</taxon>
    </lineage>
</organism>
<gene>
    <name evidence="1" type="ORF">LEP1GSC016_3229</name>
</gene>
<dbReference type="Proteomes" id="UP000011873">
    <property type="component" value="Unassembled WGS sequence"/>
</dbReference>
<dbReference type="AlphaFoldDB" id="M6BLC0"/>
<evidence type="ECO:0000313" key="1">
    <source>
        <dbReference type="EMBL" id="EMJ80512.1"/>
    </source>
</evidence>
<name>M6BLC0_LEPBO</name>
<accession>M6BLC0</accession>
<reference evidence="1 2" key="1">
    <citation type="submission" date="2013-01" db="EMBL/GenBank/DDBJ databases">
        <authorList>
            <person name="Harkins D.M."/>
            <person name="Durkin A.S."/>
            <person name="Brinkac L.M."/>
            <person name="Haft D.H."/>
            <person name="Selengut J.D."/>
            <person name="Sanka R."/>
            <person name="DePew J."/>
            <person name="Purushe J."/>
            <person name="Galloway R.L."/>
            <person name="Vinetz J.M."/>
            <person name="Sutton G.G."/>
            <person name="Nierman W.C."/>
            <person name="Fouts D.E."/>
        </authorList>
    </citation>
    <scope>NUCLEOTIDE SEQUENCE [LARGE SCALE GENOMIC DNA]</scope>
    <source>
        <strain evidence="1 2">Sponselee CDC</strain>
    </source>
</reference>
<sequence length="63" mass="7363">MLLIFRLCLAWNHSPPEVRKQQFSFPTANLEIRGRVANDKFRLFFSLFSEIFLFPELGNSSGK</sequence>
<evidence type="ECO:0000313" key="2">
    <source>
        <dbReference type="Proteomes" id="UP000011873"/>
    </source>
</evidence>
<comment type="caution">
    <text evidence="1">The sequence shown here is derived from an EMBL/GenBank/DDBJ whole genome shotgun (WGS) entry which is preliminary data.</text>
</comment>
<protein>
    <submittedName>
        <fullName evidence="1">Uncharacterized protein</fullName>
    </submittedName>
</protein>
<dbReference type="EMBL" id="ANMU01000105">
    <property type="protein sequence ID" value="EMJ80512.1"/>
    <property type="molecule type" value="Genomic_DNA"/>
</dbReference>